<comment type="caution">
    <text evidence="1">The sequence shown here is derived from an EMBL/GenBank/DDBJ whole genome shotgun (WGS) entry which is preliminary data.</text>
</comment>
<reference evidence="1" key="1">
    <citation type="submission" date="2021-02" db="EMBL/GenBank/DDBJ databases">
        <title>Metagenome analyses of Stigonema ocellatum DSM 106950, Chlorogloea purpurea SAG 13.99 and Gomphosphaeria aponina DSM 107014.</title>
        <authorList>
            <person name="Marter P."/>
            <person name="Huang S."/>
        </authorList>
    </citation>
    <scope>NUCLEOTIDE SEQUENCE</scope>
    <source>
        <strain evidence="1">JP213</strain>
    </source>
</reference>
<dbReference type="SUPFAM" id="SSF52540">
    <property type="entry name" value="P-loop containing nucleoside triphosphate hydrolases"/>
    <property type="match status" value="1"/>
</dbReference>
<dbReference type="Pfam" id="PF13469">
    <property type="entry name" value="Sulfotransfer_3"/>
    <property type="match status" value="1"/>
</dbReference>
<dbReference type="Gene3D" id="3.40.50.300">
    <property type="entry name" value="P-loop containing nucleotide triphosphate hydrolases"/>
    <property type="match status" value="1"/>
</dbReference>
<dbReference type="AlphaFoldDB" id="A0A941GVF5"/>
<evidence type="ECO:0000313" key="1">
    <source>
        <dbReference type="EMBL" id="MBR8828003.1"/>
    </source>
</evidence>
<organism evidence="1 2">
    <name type="scientific">Gomphosphaeria aponina SAG 52.96 = DSM 107014</name>
    <dbReference type="NCBI Taxonomy" id="1521640"/>
    <lineage>
        <taxon>Bacteria</taxon>
        <taxon>Bacillati</taxon>
        <taxon>Cyanobacteriota</taxon>
        <taxon>Cyanophyceae</taxon>
        <taxon>Oscillatoriophycideae</taxon>
        <taxon>Chroococcales</taxon>
        <taxon>Gomphosphaeriaceae</taxon>
        <taxon>Gomphosphaeria</taxon>
    </lineage>
</organism>
<evidence type="ECO:0000313" key="2">
    <source>
        <dbReference type="Proteomes" id="UP000767446"/>
    </source>
</evidence>
<protein>
    <submittedName>
        <fullName evidence="1">Sulfotransferase</fullName>
    </submittedName>
</protein>
<dbReference type="InterPro" id="IPR027417">
    <property type="entry name" value="P-loop_NTPase"/>
</dbReference>
<sequence length="280" mass="32487">MEEKLKQPITLISHGRSGTSLLQNIFEAHPDISVAGETADLIFSTWYSIERAKGIIPGLIENGKVVAWEERVGRGVRAVFDEIFNLNTTYWMQKPIGQPFVINYLRKEGMSLDEWFQLYWSILNQVFPAGKFMTILRHPCDVVISAGDYWGRKQADVWGGIATMARCILHRDSKVKFAVNYTELVKEPEKNTKKMFEQLGIGYDSRVLRAFDYVYVPNQKGWKQDKKLYEGKIEKQFSREDEWEKLDFSLVKKEDIEVIEKLWARFGYNLELPGKGKMGK</sequence>
<dbReference type="EMBL" id="JADQBC010000051">
    <property type="protein sequence ID" value="MBR8828003.1"/>
    <property type="molecule type" value="Genomic_DNA"/>
</dbReference>
<gene>
    <name evidence="1" type="ORF">DSM107014_08900</name>
</gene>
<accession>A0A941GVF5</accession>
<proteinExistence type="predicted"/>
<dbReference type="Proteomes" id="UP000767446">
    <property type="component" value="Unassembled WGS sequence"/>
</dbReference>
<name>A0A941GVF5_9CHRO</name>